<evidence type="ECO:0000313" key="2">
    <source>
        <dbReference type="Proteomes" id="UP000782610"/>
    </source>
</evidence>
<accession>A0A933P005</accession>
<dbReference type="Proteomes" id="UP000782610">
    <property type="component" value="Unassembled WGS sequence"/>
</dbReference>
<evidence type="ECO:0000313" key="1">
    <source>
        <dbReference type="EMBL" id="MBI4923900.1"/>
    </source>
</evidence>
<comment type="caution">
    <text evidence="1">The sequence shown here is derived from an EMBL/GenBank/DDBJ whole genome shotgun (WGS) entry which is preliminary data.</text>
</comment>
<reference evidence="1" key="1">
    <citation type="submission" date="2020-07" db="EMBL/GenBank/DDBJ databases">
        <title>Huge and variable diversity of episymbiotic CPR bacteria and DPANN archaea in groundwater ecosystems.</title>
        <authorList>
            <person name="He C.Y."/>
            <person name="Keren R."/>
            <person name="Whittaker M."/>
            <person name="Farag I.F."/>
            <person name="Doudna J."/>
            <person name="Cate J.H.D."/>
            <person name="Banfield J.F."/>
        </authorList>
    </citation>
    <scope>NUCLEOTIDE SEQUENCE</scope>
    <source>
        <strain evidence="1">NC_groundwater_1586_Pr3_B-0.1um_66_15</strain>
    </source>
</reference>
<name>A0A933P005_9HYPH</name>
<proteinExistence type="predicted"/>
<sequence length="111" mass="12396">MQHIHNISTTDRARTLLRRELGASRPRQGDVTALVYISTFTNADGTTVQGFEPGYMVGPVSDGHFGEVWALAHLSDRMTFLFMPKFTWRAEENYVVDLASETFALFSIGPA</sequence>
<gene>
    <name evidence="1" type="ORF">HY834_19375</name>
</gene>
<protein>
    <submittedName>
        <fullName evidence="1">Uncharacterized protein</fullName>
    </submittedName>
</protein>
<dbReference type="EMBL" id="JACRAF010000064">
    <property type="protein sequence ID" value="MBI4923900.1"/>
    <property type="molecule type" value="Genomic_DNA"/>
</dbReference>
<dbReference type="AlphaFoldDB" id="A0A933P005"/>
<organism evidence="1 2">
    <name type="scientific">Devosia nanyangense</name>
    <dbReference type="NCBI Taxonomy" id="1228055"/>
    <lineage>
        <taxon>Bacteria</taxon>
        <taxon>Pseudomonadati</taxon>
        <taxon>Pseudomonadota</taxon>
        <taxon>Alphaproteobacteria</taxon>
        <taxon>Hyphomicrobiales</taxon>
        <taxon>Devosiaceae</taxon>
        <taxon>Devosia</taxon>
    </lineage>
</organism>